<accession>B9SZX5</accession>
<proteinExistence type="predicted"/>
<keyword evidence="2" id="KW-1185">Reference proteome</keyword>
<evidence type="ECO:0000313" key="2">
    <source>
        <dbReference type="Proteomes" id="UP000008311"/>
    </source>
</evidence>
<reference evidence="2" key="1">
    <citation type="journal article" date="2010" name="Nat. Biotechnol.">
        <title>Draft genome sequence of the oilseed species Ricinus communis.</title>
        <authorList>
            <person name="Chan A.P."/>
            <person name="Crabtree J."/>
            <person name="Zhao Q."/>
            <person name="Lorenzi H."/>
            <person name="Orvis J."/>
            <person name="Puiu D."/>
            <person name="Melake-Berhan A."/>
            <person name="Jones K.M."/>
            <person name="Redman J."/>
            <person name="Chen G."/>
            <person name="Cahoon E.B."/>
            <person name="Gedil M."/>
            <person name="Stanke M."/>
            <person name="Haas B.J."/>
            <person name="Wortman J.R."/>
            <person name="Fraser-Liggett C.M."/>
            <person name="Ravel J."/>
            <person name="Rabinowicz P.D."/>
        </authorList>
    </citation>
    <scope>NUCLEOTIDE SEQUENCE [LARGE SCALE GENOMIC DNA]</scope>
    <source>
        <strain evidence="2">cv. Hale</strain>
    </source>
</reference>
<protein>
    <submittedName>
        <fullName evidence="1">Uncharacterized protein</fullName>
    </submittedName>
</protein>
<name>B9SZX5_RICCO</name>
<evidence type="ECO:0000313" key="1">
    <source>
        <dbReference type="EMBL" id="EEF30838.1"/>
    </source>
</evidence>
<gene>
    <name evidence="1" type="ORF">RCOM_0071910</name>
</gene>
<dbReference type="Proteomes" id="UP000008311">
    <property type="component" value="Unassembled WGS sequence"/>
</dbReference>
<sequence length="67" mass="7026">MLLQVLYQNVASSVTPRPKSRMNYVLEGNATAATAATRLVNLPPIREAPPPGPVVQASAEALAQGPM</sequence>
<dbReference type="AlphaFoldDB" id="B9SZX5"/>
<dbReference type="InParanoid" id="B9SZX5"/>
<organism evidence="1 2">
    <name type="scientific">Ricinus communis</name>
    <name type="common">Castor bean</name>
    <dbReference type="NCBI Taxonomy" id="3988"/>
    <lineage>
        <taxon>Eukaryota</taxon>
        <taxon>Viridiplantae</taxon>
        <taxon>Streptophyta</taxon>
        <taxon>Embryophyta</taxon>
        <taxon>Tracheophyta</taxon>
        <taxon>Spermatophyta</taxon>
        <taxon>Magnoliopsida</taxon>
        <taxon>eudicotyledons</taxon>
        <taxon>Gunneridae</taxon>
        <taxon>Pentapetalae</taxon>
        <taxon>rosids</taxon>
        <taxon>fabids</taxon>
        <taxon>Malpighiales</taxon>
        <taxon>Euphorbiaceae</taxon>
        <taxon>Acalyphoideae</taxon>
        <taxon>Acalypheae</taxon>
        <taxon>Ricinus</taxon>
    </lineage>
</organism>
<dbReference type="EMBL" id="EQ974289">
    <property type="protein sequence ID" value="EEF30838.1"/>
    <property type="molecule type" value="Genomic_DNA"/>
</dbReference>